<organism evidence="1 2">
    <name type="scientific">Coffea canephora</name>
    <name type="common">Robusta coffee</name>
    <dbReference type="NCBI Taxonomy" id="49390"/>
    <lineage>
        <taxon>Eukaryota</taxon>
        <taxon>Viridiplantae</taxon>
        <taxon>Streptophyta</taxon>
        <taxon>Embryophyta</taxon>
        <taxon>Tracheophyta</taxon>
        <taxon>Spermatophyta</taxon>
        <taxon>Magnoliopsida</taxon>
        <taxon>eudicotyledons</taxon>
        <taxon>Gunneridae</taxon>
        <taxon>Pentapetalae</taxon>
        <taxon>asterids</taxon>
        <taxon>lamiids</taxon>
        <taxon>Gentianales</taxon>
        <taxon>Rubiaceae</taxon>
        <taxon>Ixoroideae</taxon>
        <taxon>Gardenieae complex</taxon>
        <taxon>Bertiereae - Coffeeae clade</taxon>
        <taxon>Coffeeae</taxon>
        <taxon>Coffea</taxon>
    </lineage>
</organism>
<dbReference type="Gramene" id="CDP16332">
    <property type="protein sequence ID" value="CDP16332"/>
    <property type="gene ID" value="GSCOC_T00018131001"/>
</dbReference>
<dbReference type="EMBL" id="HG739205">
    <property type="protein sequence ID" value="CDP16332.1"/>
    <property type="molecule type" value="Genomic_DNA"/>
</dbReference>
<accession>A0A068V713</accession>
<name>A0A068V713_COFCA</name>
<keyword evidence="2" id="KW-1185">Reference proteome</keyword>
<protein>
    <submittedName>
        <fullName evidence="1">Uncharacterized protein</fullName>
    </submittedName>
</protein>
<dbReference type="SUPFAM" id="SSF56112">
    <property type="entry name" value="Protein kinase-like (PK-like)"/>
    <property type="match status" value="1"/>
</dbReference>
<evidence type="ECO:0000313" key="2">
    <source>
        <dbReference type="Proteomes" id="UP000295252"/>
    </source>
</evidence>
<reference evidence="2" key="1">
    <citation type="journal article" date="2014" name="Science">
        <title>The coffee genome provides insight into the convergent evolution of caffeine biosynthesis.</title>
        <authorList>
            <person name="Denoeud F."/>
            <person name="Carretero-Paulet L."/>
            <person name="Dereeper A."/>
            <person name="Droc G."/>
            <person name="Guyot R."/>
            <person name="Pietrella M."/>
            <person name="Zheng C."/>
            <person name="Alberti A."/>
            <person name="Anthony F."/>
            <person name="Aprea G."/>
            <person name="Aury J.M."/>
            <person name="Bento P."/>
            <person name="Bernard M."/>
            <person name="Bocs S."/>
            <person name="Campa C."/>
            <person name="Cenci A."/>
            <person name="Combes M.C."/>
            <person name="Crouzillat D."/>
            <person name="Da Silva C."/>
            <person name="Daddiego L."/>
            <person name="De Bellis F."/>
            <person name="Dussert S."/>
            <person name="Garsmeur O."/>
            <person name="Gayraud T."/>
            <person name="Guignon V."/>
            <person name="Jahn K."/>
            <person name="Jamilloux V."/>
            <person name="Joet T."/>
            <person name="Labadie K."/>
            <person name="Lan T."/>
            <person name="Leclercq J."/>
            <person name="Lepelley M."/>
            <person name="Leroy T."/>
            <person name="Li L.T."/>
            <person name="Librado P."/>
            <person name="Lopez L."/>
            <person name="Munoz A."/>
            <person name="Noel B."/>
            <person name="Pallavicini A."/>
            <person name="Perrotta G."/>
            <person name="Poncet V."/>
            <person name="Pot D."/>
            <person name="Priyono X."/>
            <person name="Rigoreau M."/>
            <person name="Rouard M."/>
            <person name="Rozas J."/>
            <person name="Tranchant-Dubreuil C."/>
            <person name="VanBuren R."/>
            <person name="Zhang Q."/>
            <person name="Andrade A.C."/>
            <person name="Argout X."/>
            <person name="Bertrand B."/>
            <person name="de Kochko A."/>
            <person name="Graziosi G."/>
            <person name="Henry R.J."/>
            <person name="Jayarama X."/>
            <person name="Ming R."/>
            <person name="Nagai C."/>
            <person name="Rounsley S."/>
            <person name="Sankoff D."/>
            <person name="Giuliano G."/>
            <person name="Albert V.A."/>
            <person name="Wincker P."/>
            <person name="Lashermes P."/>
        </authorList>
    </citation>
    <scope>NUCLEOTIDE SEQUENCE [LARGE SCALE GENOMIC DNA]</scope>
    <source>
        <strain evidence="2">cv. DH200-94</strain>
    </source>
</reference>
<dbReference type="InterPro" id="IPR011009">
    <property type="entry name" value="Kinase-like_dom_sf"/>
</dbReference>
<dbReference type="InParanoid" id="A0A068V713"/>
<dbReference type="PhylomeDB" id="A0A068V713"/>
<gene>
    <name evidence="1" type="ORF">GSCOC_T00018131001</name>
</gene>
<evidence type="ECO:0000313" key="1">
    <source>
        <dbReference type="EMBL" id="CDP16332.1"/>
    </source>
</evidence>
<dbReference type="Proteomes" id="UP000295252">
    <property type="component" value="Chromosome VIII"/>
</dbReference>
<dbReference type="STRING" id="49390.A0A068V713"/>
<dbReference type="AlphaFoldDB" id="A0A068V713"/>
<sequence length="72" mass="8334">METMKQPFSTSEVNSLSLVHFLRVLTKQPLFNGKTEVDQLDKIFKIFGTPNDTIWHGFSKLPGVWVNFVKHQ</sequence>
<dbReference type="Gene3D" id="1.10.510.10">
    <property type="entry name" value="Transferase(Phosphotransferase) domain 1"/>
    <property type="match status" value="1"/>
</dbReference>
<proteinExistence type="predicted"/>